<dbReference type="CDD" id="cd00433">
    <property type="entry name" value="Peptidase_M17"/>
    <property type="match status" value="1"/>
</dbReference>
<protein>
    <submittedName>
        <fullName evidence="7">Leucyl aminopeptidase family protein</fullName>
    </submittedName>
</protein>
<evidence type="ECO:0000259" key="6">
    <source>
        <dbReference type="PROSITE" id="PS00631"/>
    </source>
</evidence>
<dbReference type="Gene3D" id="3.40.630.10">
    <property type="entry name" value="Zn peptidases"/>
    <property type="match status" value="1"/>
</dbReference>
<dbReference type="InterPro" id="IPR011356">
    <property type="entry name" value="Leucine_aapep/pepB"/>
</dbReference>
<dbReference type="InterPro" id="IPR048816">
    <property type="entry name" value="Peptidase_M17_N_1"/>
</dbReference>
<dbReference type="SUPFAM" id="SSF53187">
    <property type="entry name" value="Zn-dependent exopeptidases"/>
    <property type="match status" value="1"/>
</dbReference>
<dbReference type="PANTHER" id="PTHR11963">
    <property type="entry name" value="LEUCINE AMINOPEPTIDASE-RELATED"/>
    <property type="match status" value="1"/>
</dbReference>
<evidence type="ECO:0000256" key="1">
    <source>
        <dbReference type="ARBA" id="ARBA00009528"/>
    </source>
</evidence>
<dbReference type="InterPro" id="IPR043472">
    <property type="entry name" value="Macro_dom-like"/>
</dbReference>
<name>A0A9X3DXU2_9HYPH</name>
<evidence type="ECO:0000313" key="8">
    <source>
        <dbReference type="Proteomes" id="UP001144805"/>
    </source>
</evidence>
<dbReference type="Proteomes" id="UP001144805">
    <property type="component" value="Unassembled WGS sequence"/>
</dbReference>
<dbReference type="InterPro" id="IPR000819">
    <property type="entry name" value="Peptidase_M17_C"/>
</dbReference>
<keyword evidence="3" id="KW-0645">Protease</keyword>
<dbReference type="Gene3D" id="3.40.220.10">
    <property type="entry name" value="Leucine Aminopeptidase, subunit E, domain 1"/>
    <property type="match status" value="1"/>
</dbReference>
<keyword evidence="2 7" id="KW-0031">Aminopeptidase</keyword>
<evidence type="ECO:0000256" key="2">
    <source>
        <dbReference type="ARBA" id="ARBA00022438"/>
    </source>
</evidence>
<proteinExistence type="inferred from homology"/>
<evidence type="ECO:0000256" key="5">
    <source>
        <dbReference type="ARBA" id="ARBA00023211"/>
    </source>
</evidence>
<dbReference type="RefSeq" id="WP_266336905.1">
    <property type="nucleotide sequence ID" value="NZ_JAPKNK010000001.1"/>
</dbReference>
<gene>
    <name evidence="7" type="ORF">OSH07_01905</name>
</gene>
<dbReference type="AlphaFoldDB" id="A0A9X3DXU2"/>
<evidence type="ECO:0000313" key="7">
    <source>
        <dbReference type="EMBL" id="MCX5567941.1"/>
    </source>
</evidence>
<keyword evidence="5" id="KW-0464">Manganese</keyword>
<accession>A0A9X3DXU2</accession>
<dbReference type="GO" id="GO:0070006">
    <property type="term" value="F:metalloaminopeptidase activity"/>
    <property type="evidence" value="ECO:0007669"/>
    <property type="project" value="InterPro"/>
</dbReference>
<dbReference type="Pfam" id="PF00883">
    <property type="entry name" value="Peptidase_M17"/>
    <property type="match status" value="1"/>
</dbReference>
<comment type="similarity">
    <text evidence="1">Belongs to the peptidase M17 family.</text>
</comment>
<sequence>MNAVSDSLIDSSDVAIPIHAVDPEGLDALLASIGEVEAAWARSTGFDAAAGAVTIIADAGGRIGRVLFGLGRSDRSRAAMITGKLSAMLPQGDYQFATELPDPMLGAVGWALGNYRFERYKTNLSPIPRLVVPRGVDPAEARGMARAITMVRDLINTPANDLGPAELSQAIHDLGARFGAKVSEIVGDELLSANLPMIHAVGRAADVDREPRLVDLVWGNPAHPKVTLVGKGVTFDTGGLDIKPSSGMLLMKKDMGGAANTMGLAHMIMEAKLPVRLRLLVPTVENAISGPAFRPGDVLRSRGGVTVEIGNTDAEGRLILADALAVAAEEDPALLIDLATLTGAARVALGPELPAVYTHDEALAADLARHAVQRLDPLWRLPLWAPYEAMIDSKIADINNAGAGGFAGSITAALFLDRFVPKTIPWIHGDIYAWNASSRPGRPEGGEAQTIRALFALIQERFGTA</sequence>
<feature type="domain" description="Cytosol aminopeptidase" evidence="6">
    <location>
        <begin position="311"/>
        <end position="318"/>
    </location>
</feature>
<keyword evidence="8" id="KW-1185">Reference proteome</keyword>
<comment type="caution">
    <text evidence="7">The sequence shown here is derived from an EMBL/GenBank/DDBJ whole genome shotgun (WGS) entry which is preliminary data.</text>
</comment>
<dbReference type="Pfam" id="PF21337">
    <property type="entry name" value="Peptidase_M17_N_1"/>
    <property type="match status" value="1"/>
</dbReference>
<dbReference type="PROSITE" id="PS00631">
    <property type="entry name" value="CYTOSOL_AP"/>
    <property type="match status" value="1"/>
</dbReference>
<evidence type="ECO:0000256" key="4">
    <source>
        <dbReference type="ARBA" id="ARBA00022801"/>
    </source>
</evidence>
<reference evidence="7" key="1">
    <citation type="submission" date="2022-11" db="EMBL/GenBank/DDBJ databases">
        <title>Biodiversity and phylogenetic relationships of bacteria.</title>
        <authorList>
            <person name="Machado R.A.R."/>
            <person name="Bhat A."/>
            <person name="Loulou A."/>
            <person name="Kallel S."/>
        </authorList>
    </citation>
    <scope>NUCLEOTIDE SEQUENCE</scope>
    <source>
        <strain evidence="7">K-TC2</strain>
    </source>
</reference>
<dbReference type="PRINTS" id="PR00481">
    <property type="entry name" value="LAMNOPPTDASE"/>
</dbReference>
<dbReference type="GO" id="GO:0006508">
    <property type="term" value="P:proteolysis"/>
    <property type="evidence" value="ECO:0007669"/>
    <property type="project" value="UniProtKB-KW"/>
</dbReference>
<keyword evidence="4" id="KW-0378">Hydrolase</keyword>
<dbReference type="GO" id="GO:0030145">
    <property type="term" value="F:manganese ion binding"/>
    <property type="evidence" value="ECO:0007669"/>
    <property type="project" value="InterPro"/>
</dbReference>
<dbReference type="EMBL" id="JAPKNK010000001">
    <property type="protein sequence ID" value="MCX5567941.1"/>
    <property type="molecule type" value="Genomic_DNA"/>
</dbReference>
<dbReference type="PANTHER" id="PTHR11963:SF20">
    <property type="entry name" value="PEPTIDASE B"/>
    <property type="match status" value="1"/>
</dbReference>
<evidence type="ECO:0000256" key="3">
    <source>
        <dbReference type="ARBA" id="ARBA00022670"/>
    </source>
</evidence>
<organism evidence="7 8">
    <name type="scientific">Kaistia nematophila</name>
    <dbReference type="NCBI Taxonomy" id="2994654"/>
    <lineage>
        <taxon>Bacteria</taxon>
        <taxon>Pseudomonadati</taxon>
        <taxon>Pseudomonadota</taxon>
        <taxon>Alphaproteobacteria</taxon>
        <taxon>Hyphomicrobiales</taxon>
        <taxon>Kaistiaceae</taxon>
        <taxon>Kaistia</taxon>
    </lineage>
</organism>
<dbReference type="GO" id="GO:0005737">
    <property type="term" value="C:cytoplasm"/>
    <property type="evidence" value="ECO:0007669"/>
    <property type="project" value="InterPro"/>
</dbReference>